<dbReference type="RefSeq" id="WP_241793928.1">
    <property type="nucleotide sequence ID" value="NZ_JALBUU010000125.1"/>
</dbReference>
<comment type="caution">
    <text evidence="1">The sequence shown here is derived from an EMBL/GenBank/DDBJ whole genome shotgun (WGS) entry which is preliminary data.</text>
</comment>
<sequence length="161" mass="18127">MLRGPRAPSALADYNQNRFTGYGGSDIHLVPPQAPPKVSPLIARLQEELERLTESHRDFLARHEKTDRRILNRTPEGWAVAWRRWAITDLGDRAASVRDTFVIHRGESYGHRLFLDRQGQQLLAVQPGSPASPLRYARLSATTDLCDLYGPFARLSDNPTG</sequence>
<proteinExistence type="predicted"/>
<dbReference type="EMBL" id="JALBUU010000125">
    <property type="protein sequence ID" value="MCI0756479.1"/>
    <property type="molecule type" value="Genomic_DNA"/>
</dbReference>
<protein>
    <submittedName>
        <fullName evidence="1">Uncharacterized protein</fullName>
    </submittedName>
</protein>
<evidence type="ECO:0000313" key="1">
    <source>
        <dbReference type="EMBL" id="MCI0756479.1"/>
    </source>
</evidence>
<accession>A0ABS9WB06</accession>
<organism evidence="1 2">
    <name type="scientific">Teichococcus vastitatis</name>
    <dbReference type="NCBI Taxonomy" id="2307076"/>
    <lineage>
        <taxon>Bacteria</taxon>
        <taxon>Pseudomonadati</taxon>
        <taxon>Pseudomonadota</taxon>
        <taxon>Alphaproteobacteria</taxon>
        <taxon>Acetobacterales</taxon>
        <taxon>Roseomonadaceae</taxon>
        <taxon>Roseomonas</taxon>
    </lineage>
</organism>
<keyword evidence="2" id="KW-1185">Reference proteome</keyword>
<evidence type="ECO:0000313" key="2">
    <source>
        <dbReference type="Proteomes" id="UP001201985"/>
    </source>
</evidence>
<name>A0ABS9WB06_9PROT</name>
<dbReference type="Proteomes" id="UP001201985">
    <property type="component" value="Unassembled WGS sequence"/>
</dbReference>
<gene>
    <name evidence="1" type="ORF">MON41_22855</name>
</gene>
<reference evidence="1 2" key="1">
    <citation type="submission" date="2022-03" db="EMBL/GenBank/DDBJ databases">
        <title>Complete genome analysis of Roseomonas KG 17.1 : a prolific producer of plant growth promoters.</title>
        <authorList>
            <person name="Saadouli I."/>
            <person name="Najjari A."/>
            <person name="Mosbah A."/>
            <person name="Ouzari H.I."/>
        </authorList>
    </citation>
    <scope>NUCLEOTIDE SEQUENCE [LARGE SCALE GENOMIC DNA]</scope>
    <source>
        <strain evidence="1 2">KG17-1</strain>
    </source>
</reference>